<evidence type="ECO:0000313" key="1">
    <source>
        <dbReference type="EMBL" id="KAJ7759109.1"/>
    </source>
</evidence>
<keyword evidence="2" id="KW-1185">Reference proteome</keyword>
<dbReference type="Proteomes" id="UP001215598">
    <property type="component" value="Unassembled WGS sequence"/>
</dbReference>
<accession>A0AAD7J8I3</accession>
<organism evidence="1 2">
    <name type="scientific">Mycena metata</name>
    <dbReference type="NCBI Taxonomy" id="1033252"/>
    <lineage>
        <taxon>Eukaryota</taxon>
        <taxon>Fungi</taxon>
        <taxon>Dikarya</taxon>
        <taxon>Basidiomycota</taxon>
        <taxon>Agaricomycotina</taxon>
        <taxon>Agaricomycetes</taxon>
        <taxon>Agaricomycetidae</taxon>
        <taxon>Agaricales</taxon>
        <taxon>Marasmiineae</taxon>
        <taxon>Mycenaceae</taxon>
        <taxon>Mycena</taxon>
    </lineage>
</organism>
<dbReference type="AlphaFoldDB" id="A0AAD7J8I3"/>
<reference evidence="1" key="1">
    <citation type="submission" date="2023-03" db="EMBL/GenBank/DDBJ databases">
        <title>Massive genome expansion in bonnet fungi (Mycena s.s.) driven by repeated elements and novel gene families across ecological guilds.</title>
        <authorList>
            <consortium name="Lawrence Berkeley National Laboratory"/>
            <person name="Harder C.B."/>
            <person name="Miyauchi S."/>
            <person name="Viragh M."/>
            <person name="Kuo A."/>
            <person name="Thoen E."/>
            <person name="Andreopoulos B."/>
            <person name="Lu D."/>
            <person name="Skrede I."/>
            <person name="Drula E."/>
            <person name="Henrissat B."/>
            <person name="Morin E."/>
            <person name="Kohler A."/>
            <person name="Barry K."/>
            <person name="LaButti K."/>
            <person name="Morin E."/>
            <person name="Salamov A."/>
            <person name="Lipzen A."/>
            <person name="Mereny Z."/>
            <person name="Hegedus B."/>
            <person name="Baldrian P."/>
            <person name="Stursova M."/>
            <person name="Weitz H."/>
            <person name="Taylor A."/>
            <person name="Grigoriev I.V."/>
            <person name="Nagy L.G."/>
            <person name="Martin F."/>
            <person name="Kauserud H."/>
        </authorList>
    </citation>
    <scope>NUCLEOTIDE SEQUENCE</scope>
    <source>
        <strain evidence="1">CBHHK182m</strain>
    </source>
</reference>
<evidence type="ECO:0000313" key="2">
    <source>
        <dbReference type="Proteomes" id="UP001215598"/>
    </source>
</evidence>
<dbReference type="EMBL" id="JARKIB010000040">
    <property type="protein sequence ID" value="KAJ7759109.1"/>
    <property type="molecule type" value="Genomic_DNA"/>
</dbReference>
<proteinExistence type="predicted"/>
<name>A0AAD7J8I3_9AGAR</name>
<sequence>MNSLDKVSANIVSAGFLGLMTPDDVAAAKSARSEQKPYFIPSHGTQLYASSSRAALIHLVPLHQRGAGFGDTHQDLGGRTPRPVQVQLVAFFIRDGGSVRRLRRLRRKHLVKVLTYPSRCYRHGLHVPHLHLHDVDDDLHA</sequence>
<protein>
    <submittedName>
        <fullName evidence="1">Uncharacterized protein</fullName>
    </submittedName>
</protein>
<comment type="caution">
    <text evidence="1">The sequence shown here is derived from an EMBL/GenBank/DDBJ whole genome shotgun (WGS) entry which is preliminary data.</text>
</comment>
<gene>
    <name evidence="1" type="ORF">B0H16DRAFT_1720526</name>
</gene>